<evidence type="ECO:0000256" key="5">
    <source>
        <dbReference type="ARBA" id="ARBA00022737"/>
    </source>
</evidence>
<keyword evidence="6 12" id="KW-0547">Nucleotide-binding</keyword>
<evidence type="ECO:0000256" key="1">
    <source>
        <dbReference type="ARBA" id="ARBA00004370"/>
    </source>
</evidence>
<dbReference type="Proteomes" id="UP000007800">
    <property type="component" value="Unassembled WGS sequence"/>
</dbReference>
<keyword evidence="4" id="KW-0479">Metal-binding</keyword>
<feature type="domain" description="Phorbol-ester/DAG-type" evidence="14">
    <location>
        <begin position="61"/>
        <end position="134"/>
    </location>
</feature>
<dbReference type="SMART" id="SM00045">
    <property type="entry name" value="DAGKa"/>
    <property type="match status" value="1"/>
</dbReference>
<feature type="transmembrane region" description="Helical" evidence="13">
    <location>
        <begin position="6"/>
        <end position="26"/>
    </location>
</feature>
<dbReference type="GO" id="GO:0008270">
    <property type="term" value="F:zinc ion binding"/>
    <property type="evidence" value="ECO:0007669"/>
    <property type="project" value="UniProtKB-KW"/>
</dbReference>
<dbReference type="SUPFAM" id="SSF111331">
    <property type="entry name" value="NAD kinase/diacylglycerol kinase-like"/>
    <property type="match status" value="1"/>
</dbReference>
<evidence type="ECO:0000256" key="6">
    <source>
        <dbReference type="ARBA" id="ARBA00022741"/>
    </source>
</evidence>
<dbReference type="InterPro" id="IPR001206">
    <property type="entry name" value="Diacylglycerol_kinase_cat_dom"/>
</dbReference>
<dbReference type="SUPFAM" id="SSF57889">
    <property type="entry name" value="Cysteine-rich domain"/>
    <property type="match status" value="1"/>
</dbReference>
<dbReference type="Pfam" id="PF00781">
    <property type="entry name" value="DAGK_cat"/>
    <property type="match status" value="1"/>
</dbReference>
<keyword evidence="10 12" id="KW-0067">ATP-binding</keyword>
<evidence type="ECO:0000256" key="10">
    <source>
        <dbReference type="ARBA" id="ARBA00022840"/>
    </source>
</evidence>
<gene>
    <name evidence="16" type="ORF">Pmar_PMAR004849</name>
</gene>
<dbReference type="Gene3D" id="3.40.50.10330">
    <property type="entry name" value="Probable inorganic polyphosphate/atp-NAD kinase, domain 1"/>
    <property type="match status" value="1"/>
</dbReference>
<dbReference type="PANTHER" id="PTHR11255">
    <property type="entry name" value="DIACYLGLYCEROL KINASE"/>
    <property type="match status" value="1"/>
</dbReference>
<dbReference type="CDD" id="cd20805">
    <property type="entry name" value="C1_DGK_rpt2"/>
    <property type="match status" value="1"/>
</dbReference>
<dbReference type="PANTHER" id="PTHR11255:SF54">
    <property type="entry name" value="DIACYLGLYCEROL KINASE THETA"/>
    <property type="match status" value="1"/>
</dbReference>
<dbReference type="InterPro" id="IPR000756">
    <property type="entry name" value="Diacylglycerol_kin_accessory"/>
</dbReference>
<keyword evidence="11 13" id="KW-0472">Membrane</keyword>
<organism evidence="17">
    <name type="scientific">Perkinsus marinus (strain ATCC 50983 / TXsc)</name>
    <dbReference type="NCBI Taxonomy" id="423536"/>
    <lineage>
        <taxon>Eukaryota</taxon>
        <taxon>Sar</taxon>
        <taxon>Alveolata</taxon>
        <taxon>Perkinsozoa</taxon>
        <taxon>Perkinsea</taxon>
        <taxon>Perkinsida</taxon>
        <taxon>Perkinsidae</taxon>
        <taxon>Perkinsus</taxon>
    </lineage>
</organism>
<dbReference type="GeneID" id="9047508"/>
<dbReference type="OMA" id="MSTFETR"/>
<keyword evidence="13" id="KW-1133">Transmembrane helix</keyword>
<proteinExistence type="inferred from homology"/>
<dbReference type="EC" id="2.7.1.107" evidence="12"/>
<evidence type="ECO:0000259" key="15">
    <source>
        <dbReference type="PROSITE" id="PS50146"/>
    </source>
</evidence>
<comment type="similarity">
    <text evidence="2 12">Belongs to the eukaryotic diacylglycerol kinase family.</text>
</comment>
<keyword evidence="9" id="KW-0862">Zinc</keyword>
<comment type="subcellular location">
    <subcellularLocation>
        <location evidence="1">Membrane</location>
    </subcellularLocation>
</comment>
<keyword evidence="5" id="KW-0677">Repeat</keyword>
<sequence>MIIDWASLATTVLVGFLCIYILHRIANARFASYKERLNRDRMRAVAGWLKAMASRDRPPSNHRWRAIFSWESPKTCDICGKNIYVAGETWRRKALAAILIPSRAERQQQGCECVICSQVAHFYCAHRHAHRVPCRWDFTDYPPNHRWLRGNLMVEGMNCQVCYKPCDSEDDYRCVMCRRFVHAGKCREKIGPECDLGPLGFACLKPACFVDIPNSTSRARTQSDVDGTLSPRDSTHCSTPLVVEPVEPATTKWSITKFSLGLYKLLETARGRRKSSTPMVASPSVADPPVVTPSFTVSREACIACDTTSPVLCFINPRSGGLQGRRVRDMLYGTLHPRQVVDVTKAGQPRAALLSFSSIADTLRVLVCGGDGTVGWILGELEAVYGAEQLSKVPVSVMPMGTGNDLSAILGCGREMDLSEVSMRTAMAARPEGRLQRLDRWNVKFDYYRSHNRIKRSLSAPRLYGEFVEDEDYTAGLDSALQVLSPETEDKVVINYLDIGAAARIAGQFHHHRETFPELFTTRFENKVRYGELGFADFLVEEPVSLKDVSLLCDGVPVQLPCNGDLADIIIVNIPSFAGAVDLWGSTSPHSRGYRRQRIDDGIIEVVAVSSLFHLGKVQVGLSSPYAVCQGKEITLSLSTGARLPAQLDGEPYSLLGPCELTVSRKDDALMVER</sequence>
<keyword evidence="8 12" id="KW-0418">Kinase</keyword>
<dbReference type="PROSITE" id="PS50081">
    <property type="entry name" value="ZF_DAG_PE_2"/>
    <property type="match status" value="1"/>
</dbReference>
<keyword evidence="3 12" id="KW-0808">Transferase</keyword>
<evidence type="ECO:0000256" key="13">
    <source>
        <dbReference type="SAM" id="Phobius"/>
    </source>
</evidence>
<evidence type="ECO:0000256" key="11">
    <source>
        <dbReference type="ARBA" id="ARBA00023136"/>
    </source>
</evidence>
<dbReference type="RefSeq" id="XP_002769768.1">
    <property type="nucleotide sequence ID" value="XM_002769722.1"/>
</dbReference>
<feature type="domain" description="DAGKc" evidence="15">
    <location>
        <begin position="306"/>
        <end position="447"/>
    </location>
</feature>
<accession>C5LLC7</accession>
<evidence type="ECO:0000313" key="17">
    <source>
        <dbReference type="Proteomes" id="UP000007800"/>
    </source>
</evidence>
<keyword evidence="13" id="KW-0812">Transmembrane</keyword>
<dbReference type="GO" id="GO:0005524">
    <property type="term" value="F:ATP binding"/>
    <property type="evidence" value="ECO:0007669"/>
    <property type="project" value="UniProtKB-KW"/>
</dbReference>
<evidence type="ECO:0000313" key="16">
    <source>
        <dbReference type="EMBL" id="EER02486.1"/>
    </source>
</evidence>
<keyword evidence="17" id="KW-1185">Reference proteome</keyword>
<dbReference type="Gene3D" id="3.30.60.20">
    <property type="match status" value="1"/>
</dbReference>
<dbReference type="InterPro" id="IPR016064">
    <property type="entry name" value="NAD/diacylglycerol_kinase_sf"/>
</dbReference>
<dbReference type="Gene3D" id="2.60.200.40">
    <property type="match status" value="1"/>
</dbReference>
<dbReference type="GO" id="GO:0007200">
    <property type="term" value="P:phospholipase C-activating G protein-coupled receptor signaling pathway"/>
    <property type="evidence" value="ECO:0007669"/>
    <property type="project" value="InterPro"/>
</dbReference>
<comment type="catalytic activity">
    <reaction evidence="12">
        <text>a 1,2-diacyl-sn-glycerol + ATP = a 1,2-diacyl-sn-glycero-3-phosphate + ADP + H(+)</text>
        <dbReference type="Rhea" id="RHEA:10272"/>
        <dbReference type="ChEBI" id="CHEBI:15378"/>
        <dbReference type="ChEBI" id="CHEBI:17815"/>
        <dbReference type="ChEBI" id="CHEBI:30616"/>
        <dbReference type="ChEBI" id="CHEBI:58608"/>
        <dbReference type="ChEBI" id="CHEBI:456216"/>
        <dbReference type="EC" id="2.7.1.107"/>
    </reaction>
</comment>
<evidence type="ECO:0000259" key="14">
    <source>
        <dbReference type="PROSITE" id="PS50081"/>
    </source>
</evidence>
<dbReference type="PROSITE" id="PS50146">
    <property type="entry name" value="DAGK"/>
    <property type="match status" value="1"/>
</dbReference>
<dbReference type="OrthoDB" id="242257at2759"/>
<dbReference type="GO" id="GO:0016020">
    <property type="term" value="C:membrane"/>
    <property type="evidence" value="ECO:0007669"/>
    <property type="project" value="UniProtKB-SubCell"/>
</dbReference>
<name>C5LLC7_PERM5</name>
<dbReference type="Pfam" id="PF00609">
    <property type="entry name" value="DAGK_acc"/>
    <property type="match status" value="1"/>
</dbReference>
<evidence type="ECO:0000256" key="3">
    <source>
        <dbReference type="ARBA" id="ARBA00022679"/>
    </source>
</evidence>
<evidence type="ECO:0000256" key="9">
    <source>
        <dbReference type="ARBA" id="ARBA00022833"/>
    </source>
</evidence>
<evidence type="ECO:0000256" key="8">
    <source>
        <dbReference type="ARBA" id="ARBA00022777"/>
    </source>
</evidence>
<keyword evidence="7" id="KW-0863">Zinc-finger</keyword>
<evidence type="ECO:0000256" key="4">
    <source>
        <dbReference type="ARBA" id="ARBA00022723"/>
    </source>
</evidence>
<evidence type="ECO:0000256" key="2">
    <source>
        <dbReference type="ARBA" id="ARBA00009280"/>
    </source>
</evidence>
<evidence type="ECO:0000256" key="7">
    <source>
        <dbReference type="ARBA" id="ARBA00022771"/>
    </source>
</evidence>
<dbReference type="SMART" id="SM00046">
    <property type="entry name" value="DAGKc"/>
    <property type="match status" value="1"/>
</dbReference>
<evidence type="ECO:0000256" key="12">
    <source>
        <dbReference type="RuleBase" id="RU361128"/>
    </source>
</evidence>
<dbReference type="EMBL" id="GG683102">
    <property type="protein sequence ID" value="EER02486.1"/>
    <property type="molecule type" value="Genomic_DNA"/>
</dbReference>
<dbReference type="GO" id="GO:0004143">
    <property type="term" value="F:ATP-dependent diacylglycerol kinase activity"/>
    <property type="evidence" value="ECO:0007669"/>
    <property type="project" value="UniProtKB-EC"/>
</dbReference>
<dbReference type="InParanoid" id="C5LLC7"/>
<reference evidence="16 17" key="1">
    <citation type="submission" date="2008-07" db="EMBL/GenBank/DDBJ databases">
        <authorList>
            <person name="El-Sayed N."/>
            <person name="Caler E."/>
            <person name="Inman J."/>
            <person name="Amedeo P."/>
            <person name="Hass B."/>
            <person name="Wortman J."/>
        </authorList>
    </citation>
    <scope>NUCLEOTIDE SEQUENCE [LARGE SCALE GENOMIC DNA]</scope>
    <source>
        <strain evidence="17">ATCC 50983 / TXsc</strain>
    </source>
</reference>
<dbReference type="CDD" id="cd00029">
    <property type="entry name" value="C1"/>
    <property type="match status" value="1"/>
</dbReference>
<protein>
    <recommendedName>
        <fullName evidence="12">Diacylglycerol kinase</fullName>
        <shortName evidence="12">DAG kinase</shortName>
        <ecNumber evidence="12">2.7.1.107</ecNumber>
    </recommendedName>
</protein>
<dbReference type="AlphaFoldDB" id="C5LLC7"/>
<dbReference type="InterPro" id="IPR046349">
    <property type="entry name" value="C1-like_sf"/>
</dbReference>
<dbReference type="InterPro" id="IPR002219">
    <property type="entry name" value="PKC_DAG/PE"/>
</dbReference>
<dbReference type="InterPro" id="IPR037607">
    <property type="entry name" value="DGK"/>
</dbReference>
<dbReference type="InterPro" id="IPR017438">
    <property type="entry name" value="ATP-NAD_kinase_N"/>
</dbReference>